<keyword evidence="2" id="KW-0808">Transferase</keyword>
<dbReference type="eggNOG" id="COG1216">
    <property type="taxonomic scope" value="Bacteria"/>
</dbReference>
<evidence type="ECO:0000259" key="3">
    <source>
        <dbReference type="Pfam" id="PF00534"/>
    </source>
</evidence>
<dbReference type="EMBL" id="CP008849">
    <property type="protein sequence ID" value="AIG00178.1"/>
    <property type="molecule type" value="Genomic_DNA"/>
</dbReference>
<dbReference type="Gene3D" id="3.40.50.2000">
    <property type="entry name" value="Glycogen Phosphorylase B"/>
    <property type="match status" value="2"/>
</dbReference>
<dbReference type="InterPro" id="IPR029044">
    <property type="entry name" value="Nucleotide-diphossugar_trans"/>
</dbReference>
<dbReference type="SUPFAM" id="SSF53756">
    <property type="entry name" value="UDP-Glycosyltransferase/glycogen phosphorylase"/>
    <property type="match status" value="1"/>
</dbReference>
<evidence type="ECO:0000313" key="6">
    <source>
        <dbReference type="Proteomes" id="UP000056090"/>
    </source>
</evidence>
<dbReference type="InterPro" id="IPR001296">
    <property type="entry name" value="Glyco_trans_1"/>
</dbReference>
<dbReference type="KEGG" id="aal:EP13_16640"/>
<dbReference type="PANTHER" id="PTHR22916">
    <property type="entry name" value="GLYCOSYLTRANSFERASE"/>
    <property type="match status" value="1"/>
</dbReference>
<dbReference type="Pfam" id="PF00534">
    <property type="entry name" value="Glycos_transf_1"/>
    <property type="match status" value="1"/>
</dbReference>
<name>A0A075PA18_9ALTE</name>
<evidence type="ECO:0008006" key="7">
    <source>
        <dbReference type="Google" id="ProtNLM"/>
    </source>
</evidence>
<organism evidence="5 6">
    <name type="scientific">Alteromonas australica</name>
    <dbReference type="NCBI Taxonomy" id="589873"/>
    <lineage>
        <taxon>Bacteria</taxon>
        <taxon>Pseudomonadati</taxon>
        <taxon>Pseudomonadota</taxon>
        <taxon>Gammaproteobacteria</taxon>
        <taxon>Alteromonadales</taxon>
        <taxon>Alteromonadaceae</taxon>
        <taxon>Alteromonas/Salinimonas group</taxon>
        <taxon>Alteromonas</taxon>
    </lineage>
</organism>
<reference evidence="5 6" key="1">
    <citation type="submission" date="2014-06" db="EMBL/GenBank/DDBJ databases">
        <title>Genomes of Alteromonas australica, a world apart.</title>
        <authorList>
            <person name="Gonzaga A."/>
            <person name="Lopez-Perez M."/>
            <person name="Rodriguez-Valera F."/>
        </authorList>
    </citation>
    <scope>NUCLEOTIDE SEQUENCE [LARGE SCALE GENOMIC DNA]</scope>
    <source>
        <strain evidence="5 6">H 17</strain>
    </source>
</reference>
<dbReference type="PANTHER" id="PTHR22916:SF51">
    <property type="entry name" value="GLYCOSYLTRANSFERASE EPSH-RELATED"/>
    <property type="match status" value="1"/>
</dbReference>
<dbReference type="RefSeq" id="WP_044058198.1">
    <property type="nucleotide sequence ID" value="NZ_CBCSKJ010000007.1"/>
</dbReference>
<dbReference type="GO" id="GO:0016758">
    <property type="term" value="F:hexosyltransferase activity"/>
    <property type="evidence" value="ECO:0007669"/>
    <property type="project" value="UniProtKB-ARBA"/>
</dbReference>
<dbReference type="CDD" id="cd03801">
    <property type="entry name" value="GT4_PimA-like"/>
    <property type="match status" value="1"/>
</dbReference>
<dbReference type="Gene3D" id="3.90.550.10">
    <property type="entry name" value="Spore Coat Polysaccharide Biosynthesis Protein SpsA, Chain A"/>
    <property type="match status" value="1"/>
</dbReference>
<evidence type="ECO:0000313" key="5">
    <source>
        <dbReference type="EMBL" id="AIG00178.1"/>
    </source>
</evidence>
<dbReference type="AlphaFoldDB" id="A0A075PA18"/>
<protein>
    <recommendedName>
        <fullName evidence="7">Glycosyltransferase 2-like domain-containing protein</fullName>
    </recommendedName>
</protein>
<keyword evidence="6" id="KW-1185">Reference proteome</keyword>
<gene>
    <name evidence="5" type="ORF">EP13_16640</name>
</gene>
<dbReference type="GeneID" id="78256512"/>
<evidence type="ECO:0000256" key="1">
    <source>
        <dbReference type="ARBA" id="ARBA00022676"/>
    </source>
</evidence>
<dbReference type="CDD" id="cd00761">
    <property type="entry name" value="Glyco_tranf_GTA_type"/>
    <property type="match status" value="1"/>
</dbReference>
<dbReference type="eggNOG" id="COG0438">
    <property type="taxonomic scope" value="Bacteria"/>
</dbReference>
<accession>A0A075PA18</accession>
<evidence type="ECO:0000256" key="2">
    <source>
        <dbReference type="ARBA" id="ARBA00022679"/>
    </source>
</evidence>
<dbReference type="SUPFAM" id="SSF53448">
    <property type="entry name" value="Nucleotide-diphospho-sugar transferases"/>
    <property type="match status" value="1"/>
</dbReference>
<dbReference type="Proteomes" id="UP000056090">
    <property type="component" value="Chromosome"/>
</dbReference>
<keyword evidence="1" id="KW-0328">Glycosyltransferase</keyword>
<sequence length="777" mass="89868">MSLTHQFELANEKFIQGSFSEAFELYKKSETNELLRDIAQINMYLCLKEFGGEKEAYRFLHEKLAKNSNDYLEIVKSEVNKSDVSECQKVNLSIIVPIYNSGKYLERCLQSILNQSFKNFELILVDDGSNDDSSDIIDSFSKLDSRIRVIKNKIPSGNPGTPRNQAISIAAGDFIGFVDSDDWIEPDFYEKLLNKAYEDSSDIVFSGGFYNVMQTGEIQERIYKEFDFTDRSSDQYKFHDSFMIWDKVFRTKFIKDLDIRLGETKAAVDVPFIFKAYYFAVNVSFIRDYLGYYYRRESTSSVTVAHRKNSSCEFEFEAFRAVLDWAQLQNVDLHYKRLIDIKMVSSLMYTLKLIGEDYFDSFFEKVKDSFHRVGDQEFKDFCIANKKWWLYKEFIAMRDGSLTSAKLFLEQKKNEALEKEFQKITEEKINFPGDNLGIMFFPCWTKNNPYQKLFYQAVSKQCNINISGFTKEAFCRKHLEENKDKFRYIHLHWLHVFMDFSQSGGEREFLDTVDYAKKLGYEIIYTAHNIISHDSEHVDSEIAARKKFIKHVDIAIAHGEAAKNILVEELDLDASKITIIPHGSYGDFYGSPVIKASARKRLGIPLNAYVFLFFGNIKGYKGVDELLNSFEKLSANHPNAHLLIAGRILDDSFDDVLRERLVKGNVTFYEGFVPDDMVKYYFSAANVCVLPYRKVLTSGAAMLSLSLNCPVIAPDVGVLPEIISDEVGTLFSDYDELYDIMYSYLTESERSTFHNESSFSELNRKLSWDNLVTNLNL</sequence>
<dbReference type="Pfam" id="PF00535">
    <property type="entry name" value="Glycos_transf_2"/>
    <property type="match status" value="1"/>
</dbReference>
<dbReference type="InterPro" id="IPR001173">
    <property type="entry name" value="Glyco_trans_2-like"/>
</dbReference>
<feature type="domain" description="Glycosyl transferase family 1" evidence="3">
    <location>
        <begin position="597"/>
        <end position="739"/>
    </location>
</feature>
<proteinExistence type="predicted"/>
<feature type="domain" description="Glycosyltransferase 2-like" evidence="4">
    <location>
        <begin position="93"/>
        <end position="234"/>
    </location>
</feature>
<evidence type="ECO:0000259" key="4">
    <source>
        <dbReference type="Pfam" id="PF00535"/>
    </source>
</evidence>